<dbReference type="PANTHER" id="PTHR46580:SF2">
    <property type="entry name" value="MAM DOMAIN-CONTAINING PROTEIN"/>
    <property type="match status" value="1"/>
</dbReference>
<evidence type="ECO:0000313" key="3">
    <source>
        <dbReference type="Proteomes" id="UP000697995"/>
    </source>
</evidence>
<reference evidence="2 3" key="1">
    <citation type="journal article" date="2020" name="Microorganisms">
        <title>Osmotic Adaptation and Compatible Solute Biosynthesis of Phototrophic Bacteria as Revealed from Genome Analyses.</title>
        <authorList>
            <person name="Imhoff J.F."/>
            <person name="Rahn T."/>
            <person name="Kunzel S."/>
            <person name="Keller A."/>
            <person name="Neulinger S.C."/>
        </authorList>
    </citation>
    <scope>NUCLEOTIDE SEQUENCE [LARGE SCALE GENOMIC DNA]</scope>
    <source>
        <strain evidence="2 3">DSM 15382</strain>
    </source>
</reference>
<comment type="caution">
    <text evidence="2">The sequence shown here is derived from an EMBL/GenBank/DDBJ whole genome shotgun (WGS) entry which is preliminary data.</text>
</comment>
<evidence type="ECO:0008006" key="4">
    <source>
        <dbReference type="Google" id="ProtNLM"/>
    </source>
</evidence>
<dbReference type="InterPro" id="IPR013517">
    <property type="entry name" value="FG-GAP"/>
</dbReference>
<accession>A0ABS1CX32</accession>
<dbReference type="SUPFAM" id="SSF69318">
    <property type="entry name" value="Integrin alpha N-terminal domain"/>
    <property type="match status" value="1"/>
</dbReference>
<evidence type="ECO:0000313" key="2">
    <source>
        <dbReference type="EMBL" id="MBK1659093.1"/>
    </source>
</evidence>
<evidence type="ECO:0000256" key="1">
    <source>
        <dbReference type="ARBA" id="ARBA00022729"/>
    </source>
</evidence>
<name>A0ABS1CX32_9PROT</name>
<dbReference type="PANTHER" id="PTHR46580">
    <property type="entry name" value="SENSOR KINASE-RELATED"/>
    <property type="match status" value="1"/>
</dbReference>
<dbReference type="Gene3D" id="2.130.10.130">
    <property type="entry name" value="Integrin alpha, N-terminal"/>
    <property type="match status" value="2"/>
</dbReference>
<sequence>MNLNILLRGQSNSIILGWAEQNAGAISGEVQRLLGFNGSTDTVRVEFEWLSPTGANTSVGGTALIGDWLRPVGNGWQVNTLEQGLLNYVNALPPSTKAEPTVVLWLHNEYDSGNAGLTAAAWESAVRFDAAQVRAAFGQDVPYIFVKPIPYVSGTDAGAQAIRLGMTELAADPAFNADMTASTFDLDMNTDVFGAGGHMSDADARIVAARAARSIAEEFAAYAKPGSPVAAGGGNIDDTGPQAVQALPSGYRQLTVTFQHDAAATLAALDAGAASGLNWSVRNGDAVAAATSATITGANTLVLGFGQDLPTGGRLYYGFGNAQTAFGGNAQGHAVYDDQGMPASGPAAGLYLHTQAVHPADFNGDGLADLLWRGQGGDVAVWQLNGGAVAGGLLPNPGSYWSVADTGDFNGDGRADLLWRGQAGEAAVWLLNGTTPLAGASLATPGTAWAVAATGDTNGDGRADILWRNQAGGLSIWTMDGLNVLATPALPDPGPNWRVAGLADVTGDGKADLIWRGTNGEVGIWALDGANILGSATLPNPGNGWTLAATADLNGDGRNDLIWRGANGEVATWQLDGGTVIDARVLPNPGTYWTLQGVGDINGDRQADLVWHGQAGETVAWIMSGGSPVASAALPNPGSYWLIG</sequence>
<dbReference type="RefSeq" id="WP_133218855.1">
    <property type="nucleotide sequence ID" value="NZ_NRSG01000082.1"/>
</dbReference>
<dbReference type="Pfam" id="PF13517">
    <property type="entry name" value="FG-GAP_3"/>
    <property type="match status" value="2"/>
</dbReference>
<proteinExistence type="predicted"/>
<gene>
    <name evidence="2" type="ORF">CKO45_12695</name>
</gene>
<protein>
    <recommendedName>
        <fullName evidence="4">VCBS repeat-containing protein</fullName>
    </recommendedName>
</protein>
<organism evidence="2 3">
    <name type="scientific">Paracraurococcus ruber</name>
    <dbReference type="NCBI Taxonomy" id="77675"/>
    <lineage>
        <taxon>Bacteria</taxon>
        <taxon>Pseudomonadati</taxon>
        <taxon>Pseudomonadota</taxon>
        <taxon>Alphaproteobacteria</taxon>
        <taxon>Acetobacterales</taxon>
        <taxon>Roseomonadaceae</taxon>
        <taxon>Paracraurococcus</taxon>
    </lineage>
</organism>
<dbReference type="SUPFAM" id="SSF52266">
    <property type="entry name" value="SGNH hydrolase"/>
    <property type="match status" value="1"/>
</dbReference>
<dbReference type="EMBL" id="NRSG01000082">
    <property type="protein sequence ID" value="MBK1659093.1"/>
    <property type="molecule type" value="Genomic_DNA"/>
</dbReference>
<dbReference type="InterPro" id="IPR028994">
    <property type="entry name" value="Integrin_alpha_N"/>
</dbReference>
<keyword evidence="3" id="KW-1185">Reference proteome</keyword>
<dbReference type="Proteomes" id="UP000697995">
    <property type="component" value="Unassembled WGS sequence"/>
</dbReference>
<keyword evidence="1" id="KW-0732">Signal</keyword>